<dbReference type="Proteomes" id="UP000824881">
    <property type="component" value="Unassembled WGS sequence"/>
</dbReference>
<proteinExistence type="predicted"/>
<reference evidence="1 2" key="1">
    <citation type="journal article" date="2021" name="Appl. Environ. Microbiol.">
        <title>Genetic linkage and physical mapping for an oyster mushroom Pleurotus cornucopiae and QTL analysis for the trait cap color.</title>
        <authorList>
            <person name="Zhang Y."/>
            <person name="Gao W."/>
            <person name="Sonnenberg A."/>
            <person name="Chen Q."/>
            <person name="Zhang J."/>
            <person name="Huang C."/>
        </authorList>
    </citation>
    <scope>NUCLEOTIDE SEQUENCE [LARGE SCALE GENOMIC DNA]</scope>
    <source>
        <strain evidence="1">CCMSSC00406</strain>
    </source>
</reference>
<protein>
    <submittedName>
        <fullName evidence="1">Uncharacterized protein</fullName>
    </submittedName>
</protein>
<evidence type="ECO:0000313" key="1">
    <source>
        <dbReference type="EMBL" id="KAG9224558.1"/>
    </source>
</evidence>
<keyword evidence="2" id="KW-1185">Reference proteome</keyword>
<accession>A0ACB7J1Y5</accession>
<sequence length="674" mass="74031">MSNAADALLASLRSQAPGGRMKLLAGSAGLAALFLVLHKLLVSSNKLSAKAPTKKNHLVANLDELDSEYDVIIIGGGTSGCVLASRLSEDPNIKVLLLESGGSGKALLFTRIPSAFGRLFHNKNYDYDIRTEPQVHAQGKTKYWPRGESCYSPVTNIMLMILQRGCLVDVCSSINAQMAQYGAPGDFDQWAETIGDDSWYFRKFEHFVANPVFSPYTSFSSPDPSEKEEEIGLTGPVEVGFFNYVSETSKSFVRSCINVGIPYTPSFNGASGTAGVSRIMTYIDSNGTRVSSESAYLTDEVLSRPNLTVAIYAHTTRILFSEPENGNPRAIGVEIASTKDRDVAEPKKYKVFAKNEIVLSAGAVHSPHILMLSGIGPSEHLSAHNIPTVVDLPAVGANLVDHPIVDFIFKDKMGVSLSFLKPANVMDRLKSMKALIQYTIFKRGPLCNNMGEAAAFVRTDDPSLFPKDDFKEELEDSTPSKDSPDLELFCTPLGYREHGAFIFDVHTYALHVYLLRPTSKGYIRLLSNHPFDNPSVDPNYLQTSADIYKLLRGARLCLRLAHTEPLSSCLTHSERRSDLDHFLHEKTDDELLEIIRQRVETVYHPACSCRMAKKEDGGVVDAKLRVYGVDGLRVCDASAFSYVVSGHTAGACIAMAEKLSDEMKAELKANLEEF</sequence>
<organism evidence="1 2">
    <name type="scientific">Pleurotus cornucopiae</name>
    <name type="common">Cornucopia mushroom</name>
    <dbReference type="NCBI Taxonomy" id="5321"/>
    <lineage>
        <taxon>Eukaryota</taxon>
        <taxon>Fungi</taxon>
        <taxon>Dikarya</taxon>
        <taxon>Basidiomycota</taxon>
        <taxon>Agaricomycotina</taxon>
        <taxon>Agaricomycetes</taxon>
        <taxon>Agaricomycetidae</taxon>
        <taxon>Agaricales</taxon>
        <taxon>Pleurotineae</taxon>
        <taxon>Pleurotaceae</taxon>
        <taxon>Pleurotus</taxon>
    </lineage>
</organism>
<dbReference type="EMBL" id="WQMT02000003">
    <property type="protein sequence ID" value="KAG9224558.1"/>
    <property type="molecule type" value="Genomic_DNA"/>
</dbReference>
<name>A0ACB7J1Y5_PLECO</name>
<evidence type="ECO:0000313" key="2">
    <source>
        <dbReference type="Proteomes" id="UP000824881"/>
    </source>
</evidence>
<comment type="caution">
    <text evidence="1">The sequence shown here is derived from an EMBL/GenBank/DDBJ whole genome shotgun (WGS) entry which is preliminary data.</text>
</comment>
<gene>
    <name evidence="1" type="ORF">CCMSSC00406_0002291</name>
</gene>